<evidence type="ECO:0000313" key="10">
    <source>
        <dbReference type="Proteomes" id="UP000009168"/>
    </source>
</evidence>
<dbReference type="Pfam" id="PF00293">
    <property type="entry name" value="NUDIX"/>
    <property type="match status" value="1"/>
</dbReference>
<dbReference type="GO" id="GO:0016787">
    <property type="term" value="F:hydrolase activity"/>
    <property type="evidence" value="ECO:0007669"/>
    <property type="project" value="UniProtKB-KW"/>
</dbReference>
<dbReference type="AlphaFoldDB" id="I7MCF0"/>
<dbReference type="RefSeq" id="XP_001031436.3">
    <property type="nucleotide sequence ID" value="XM_001031436.3"/>
</dbReference>
<dbReference type="InterPro" id="IPR000086">
    <property type="entry name" value="NUDIX_hydrolase_dom"/>
</dbReference>
<dbReference type="SUPFAM" id="SSF55811">
    <property type="entry name" value="Nudix"/>
    <property type="match status" value="1"/>
</dbReference>
<keyword evidence="4" id="KW-0963">Cytoplasm</keyword>
<dbReference type="GO" id="GO:0000290">
    <property type="term" value="P:deadenylation-dependent decapping of nuclear-transcribed mRNA"/>
    <property type="evidence" value="ECO:0007669"/>
    <property type="project" value="TreeGrafter"/>
</dbReference>
<name>I7MCF0_TETTS</name>
<dbReference type="EMBL" id="GG662507">
    <property type="protein sequence ID" value="EAR83773.3"/>
    <property type="molecule type" value="Genomic_DNA"/>
</dbReference>
<evidence type="ECO:0000256" key="7">
    <source>
        <dbReference type="ARBA" id="ARBA00022884"/>
    </source>
</evidence>
<dbReference type="eggNOG" id="KOG2937">
    <property type="taxonomic scope" value="Eukaryota"/>
</dbReference>
<dbReference type="InterPro" id="IPR007722">
    <property type="entry name" value="DCP2_BoxA"/>
</dbReference>
<keyword evidence="5" id="KW-0479">Metal-binding</keyword>
<gene>
    <name evidence="9" type="ORF">TTHERM_00825680</name>
</gene>
<evidence type="ECO:0000256" key="6">
    <source>
        <dbReference type="ARBA" id="ARBA00022801"/>
    </source>
</evidence>
<dbReference type="PROSITE" id="PS00893">
    <property type="entry name" value="NUDIX_BOX"/>
    <property type="match status" value="1"/>
</dbReference>
<dbReference type="InParanoid" id="I7MCF0"/>
<dbReference type="PANTHER" id="PTHR23114:SF17">
    <property type="entry name" value="M7GPPPN-MRNA HYDROLASE"/>
    <property type="match status" value="1"/>
</dbReference>
<comment type="similarity">
    <text evidence="3">Belongs to the Nudix hydrolase family. DCP2 subfamily.</text>
</comment>
<dbReference type="Gene3D" id="3.90.79.10">
    <property type="entry name" value="Nucleoside Triphosphate Pyrophosphohydrolase"/>
    <property type="match status" value="1"/>
</dbReference>
<dbReference type="Proteomes" id="UP000009168">
    <property type="component" value="Unassembled WGS sequence"/>
</dbReference>
<evidence type="ECO:0000313" key="9">
    <source>
        <dbReference type="EMBL" id="EAR83773.3"/>
    </source>
</evidence>
<dbReference type="InterPro" id="IPR015797">
    <property type="entry name" value="NUDIX_hydrolase-like_dom_sf"/>
</dbReference>
<dbReference type="Gene3D" id="1.10.10.1050">
    <property type="entry name" value="Dcp2, box A domain"/>
    <property type="match status" value="1"/>
</dbReference>
<dbReference type="InterPro" id="IPR020084">
    <property type="entry name" value="NUDIX_hydrolase_CS"/>
</dbReference>
<dbReference type="SMART" id="SM01125">
    <property type="entry name" value="DCP2"/>
    <property type="match status" value="1"/>
</dbReference>
<keyword evidence="7" id="KW-0694">RNA-binding</keyword>
<protein>
    <submittedName>
        <fullName evidence="9">Nudix family hydrolase</fullName>
    </submittedName>
</protein>
<reference evidence="10" key="1">
    <citation type="journal article" date="2006" name="PLoS Biol.">
        <title>Macronuclear genome sequence of the ciliate Tetrahymena thermophila, a model eukaryote.</title>
        <authorList>
            <person name="Eisen J.A."/>
            <person name="Coyne R.S."/>
            <person name="Wu M."/>
            <person name="Wu D."/>
            <person name="Thiagarajan M."/>
            <person name="Wortman J.R."/>
            <person name="Badger J.H."/>
            <person name="Ren Q."/>
            <person name="Amedeo P."/>
            <person name="Jones K.M."/>
            <person name="Tallon L.J."/>
            <person name="Delcher A.L."/>
            <person name="Salzberg S.L."/>
            <person name="Silva J.C."/>
            <person name="Haas B.J."/>
            <person name="Majoros W.H."/>
            <person name="Farzad M."/>
            <person name="Carlton J.M."/>
            <person name="Smith R.K. Jr."/>
            <person name="Garg J."/>
            <person name="Pearlman R.E."/>
            <person name="Karrer K.M."/>
            <person name="Sun L."/>
            <person name="Manning G."/>
            <person name="Elde N.C."/>
            <person name="Turkewitz A.P."/>
            <person name="Asai D.J."/>
            <person name="Wilkes D.E."/>
            <person name="Wang Y."/>
            <person name="Cai H."/>
            <person name="Collins K."/>
            <person name="Stewart B.A."/>
            <person name="Lee S.R."/>
            <person name="Wilamowska K."/>
            <person name="Weinberg Z."/>
            <person name="Ruzzo W.L."/>
            <person name="Wloga D."/>
            <person name="Gaertig J."/>
            <person name="Frankel J."/>
            <person name="Tsao C.-C."/>
            <person name="Gorovsky M.A."/>
            <person name="Keeling P.J."/>
            <person name="Waller R.F."/>
            <person name="Patron N.J."/>
            <person name="Cherry J.M."/>
            <person name="Stover N.A."/>
            <person name="Krieger C.J."/>
            <person name="del Toro C."/>
            <person name="Ryder H.F."/>
            <person name="Williamson S.C."/>
            <person name="Barbeau R.A."/>
            <person name="Hamilton E.P."/>
            <person name="Orias E."/>
        </authorList>
    </citation>
    <scope>NUCLEOTIDE SEQUENCE [LARGE SCALE GENOMIC DNA]</scope>
    <source>
        <strain evidence="10">SB210</strain>
    </source>
</reference>
<keyword evidence="6 9" id="KW-0378">Hydrolase</keyword>
<dbReference type="InterPro" id="IPR036189">
    <property type="entry name" value="DCP2_BoxA_sf"/>
</dbReference>
<evidence type="ECO:0000256" key="4">
    <source>
        <dbReference type="ARBA" id="ARBA00022490"/>
    </source>
</evidence>
<dbReference type="GO" id="GO:0003723">
    <property type="term" value="F:RNA binding"/>
    <property type="evidence" value="ECO:0007669"/>
    <property type="project" value="UniProtKB-KW"/>
</dbReference>
<dbReference type="OrthoDB" id="290175at2759"/>
<comment type="cofactor">
    <cofactor evidence="1">
        <name>Mn(2+)</name>
        <dbReference type="ChEBI" id="CHEBI:29035"/>
    </cofactor>
</comment>
<organism evidence="9 10">
    <name type="scientific">Tetrahymena thermophila (strain SB210)</name>
    <dbReference type="NCBI Taxonomy" id="312017"/>
    <lineage>
        <taxon>Eukaryota</taxon>
        <taxon>Sar</taxon>
        <taxon>Alveolata</taxon>
        <taxon>Ciliophora</taxon>
        <taxon>Intramacronucleata</taxon>
        <taxon>Oligohymenophorea</taxon>
        <taxon>Hymenostomatida</taxon>
        <taxon>Tetrahymenina</taxon>
        <taxon>Tetrahymenidae</taxon>
        <taxon>Tetrahymena</taxon>
    </lineage>
</organism>
<keyword evidence="10" id="KW-1185">Reference proteome</keyword>
<dbReference type="KEGG" id="tet:TTHERM_00825680"/>
<dbReference type="SUPFAM" id="SSF140586">
    <property type="entry name" value="Dcp2 domain-like"/>
    <property type="match status" value="1"/>
</dbReference>
<evidence type="ECO:0000256" key="3">
    <source>
        <dbReference type="ARBA" id="ARBA00005279"/>
    </source>
</evidence>
<evidence type="ECO:0000259" key="8">
    <source>
        <dbReference type="PROSITE" id="PS51462"/>
    </source>
</evidence>
<sequence length="305" mass="36522">MSSYNIPNYIIQDLLCRFIINVPECERQLQRIAFKLQDAFWHYIDFYAKKKEILQINNNRILTHDDFDEFIDIIKVATPFLRHIPDTGKDIKKEFYEYKKKIPRYGCIIINQDRTKLLLIKNAFSKKYSFPKGQINYNETPLDCAIRETVEEIGFNVAKYIIPDVCLLHEQRQNTHCYYIADKVNENEIFKAIARNEIEDIKWVEVSAIRSKKNIKEFSNIVELIDSIQVVINRKEEDELKKQQKKNQIDFEQKLKQISNQFIEFCQDEYMMLTEEHIFQNVSNSSDSNPFLNFKFDQSRFTHNQ</sequence>
<dbReference type="GO" id="GO:0005737">
    <property type="term" value="C:cytoplasm"/>
    <property type="evidence" value="ECO:0007669"/>
    <property type="project" value="UniProtKB-SubCell"/>
</dbReference>
<comment type="subcellular location">
    <subcellularLocation>
        <location evidence="2">Cytoplasm</location>
    </subcellularLocation>
</comment>
<dbReference type="Pfam" id="PF05026">
    <property type="entry name" value="DCP2"/>
    <property type="match status" value="1"/>
</dbReference>
<dbReference type="GO" id="GO:0030145">
    <property type="term" value="F:manganese ion binding"/>
    <property type="evidence" value="ECO:0007669"/>
    <property type="project" value="InterPro"/>
</dbReference>
<evidence type="ECO:0000256" key="2">
    <source>
        <dbReference type="ARBA" id="ARBA00004496"/>
    </source>
</evidence>
<evidence type="ECO:0000256" key="5">
    <source>
        <dbReference type="ARBA" id="ARBA00022723"/>
    </source>
</evidence>
<dbReference type="PROSITE" id="PS51462">
    <property type="entry name" value="NUDIX"/>
    <property type="match status" value="1"/>
</dbReference>
<dbReference type="STRING" id="312017.I7MCF0"/>
<proteinExistence type="inferred from homology"/>
<evidence type="ECO:0000256" key="1">
    <source>
        <dbReference type="ARBA" id="ARBA00001936"/>
    </source>
</evidence>
<dbReference type="PANTHER" id="PTHR23114">
    <property type="entry name" value="M7GPPPN-MRNA HYDROLASE"/>
    <property type="match status" value="1"/>
</dbReference>
<accession>I7MCF0</accession>
<dbReference type="GeneID" id="7830345"/>
<feature type="domain" description="Nudix hydrolase" evidence="8">
    <location>
        <begin position="100"/>
        <end position="228"/>
    </location>
</feature>